<comment type="cofactor">
    <cofactor evidence="1">
        <name>[4Fe-4S] cluster</name>
        <dbReference type="ChEBI" id="CHEBI:49883"/>
    </cofactor>
</comment>
<keyword evidence="13" id="KW-0472">Membrane</keyword>
<reference evidence="19 21" key="3">
    <citation type="submission" date="2020-05" db="EMBL/GenBank/DDBJ databases">
        <title>FDA dAtabase for Regulatory Grade micrObial Sequences (FDA-ARGOS): Supporting development and validation of Infectious Disease Dx tests.</title>
        <authorList>
            <person name="Pederson C."/>
            <person name="Tallon L."/>
            <person name="Sadzewicz L."/>
            <person name="Zhao X."/>
            <person name="Vavikolanu K."/>
            <person name="Mehta A."/>
            <person name="Aluvathingal J."/>
            <person name="Nadendla S."/>
            <person name="Myers T."/>
            <person name="Yan Y."/>
            <person name="Sichtig H."/>
        </authorList>
    </citation>
    <scope>NUCLEOTIDE SEQUENCE [LARGE SCALE GENOMIC DNA]</scope>
    <source>
        <strain evidence="19 21">FDAARGOS_764</strain>
    </source>
</reference>
<evidence type="ECO:0000313" key="20">
    <source>
        <dbReference type="Proteomes" id="UP000215361"/>
    </source>
</evidence>
<dbReference type="PANTHER" id="PTHR24960:SF84">
    <property type="entry name" value="HYDROGENASE SUBUNIT"/>
    <property type="match status" value="1"/>
</dbReference>
<feature type="domain" description="2Fe-2S ferredoxin-type" evidence="15">
    <location>
        <begin position="1"/>
        <end position="78"/>
    </location>
</feature>
<feature type="domain" description="4Fe-4S ferredoxin-type" evidence="16">
    <location>
        <begin position="180"/>
        <end position="208"/>
    </location>
</feature>
<feature type="domain" description="4Fe-4S ferredoxin-type" evidence="16">
    <location>
        <begin position="137"/>
        <end position="167"/>
    </location>
</feature>
<dbReference type="PANTHER" id="PTHR24960">
    <property type="entry name" value="PHOTOSYSTEM I IRON-SULFUR CENTER-RELATED"/>
    <property type="match status" value="1"/>
</dbReference>
<sequence>MITVTIDGKVIQTDKPKFIIELARENGIDIPNLCYDKNLDVVSACRLCLVEIEGSKKLMTACSTLAKDNMVVHTKTDRLIKHRQRILQMLLDSHPNDCLTCQKSGECQLQKYSYEYGVKFREHDGARREKLVDDSSPYIIRDDSKCILCGKCVRTCNVMDDRKILNFSNRGYETRINLDINDTFESSYCISCNRCVVACPVGALMDKRAMNLGRKWELETKKVQCKVCEYGCEFEVLRKNGKNIALRALSPENGRPLCLKGRLTTELLNVDNPKQPYKKIGGEFVEASWNNVLGLDKILKKIEKIDNK</sequence>
<dbReference type="Gene3D" id="3.10.20.740">
    <property type="match status" value="1"/>
</dbReference>
<evidence type="ECO:0000256" key="3">
    <source>
        <dbReference type="ARBA" id="ARBA00004370"/>
    </source>
</evidence>
<evidence type="ECO:0000313" key="19">
    <source>
        <dbReference type="EMBL" id="QKH80379.1"/>
    </source>
</evidence>
<dbReference type="SUPFAM" id="SSF54862">
    <property type="entry name" value="4Fe-4S ferredoxins"/>
    <property type="match status" value="1"/>
</dbReference>
<dbReference type="FunFam" id="3.30.70.20:FF:000035">
    <property type="entry name" value="Iron hydrogenase 1"/>
    <property type="match status" value="1"/>
</dbReference>
<dbReference type="InterPro" id="IPR017896">
    <property type="entry name" value="4Fe4S_Fe-S-bd"/>
</dbReference>
<evidence type="ECO:0000256" key="4">
    <source>
        <dbReference type="ARBA" id="ARBA00005404"/>
    </source>
</evidence>
<evidence type="ECO:0000313" key="18">
    <source>
        <dbReference type="EMBL" id="OXZ37216.1"/>
    </source>
</evidence>
<dbReference type="Gene3D" id="3.30.200.210">
    <property type="match status" value="1"/>
</dbReference>
<dbReference type="OMA" id="EGAHTWD"/>
<dbReference type="SMART" id="SM00929">
    <property type="entry name" value="NADH-G_4Fe-4S_3"/>
    <property type="match status" value="1"/>
</dbReference>
<dbReference type="GO" id="GO:0016020">
    <property type="term" value="C:membrane"/>
    <property type="evidence" value="ECO:0007669"/>
    <property type="project" value="UniProtKB-SubCell"/>
</dbReference>
<evidence type="ECO:0000256" key="10">
    <source>
        <dbReference type="ARBA" id="ARBA00023004"/>
    </source>
</evidence>
<dbReference type="Proteomes" id="UP000502899">
    <property type="component" value="Chromosome"/>
</dbReference>
<organism evidence="18 20">
    <name type="scientific">Finegoldia magna</name>
    <name type="common">Peptostreptococcus magnus</name>
    <dbReference type="NCBI Taxonomy" id="1260"/>
    <lineage>
        <taxon>Bacteria</taxon>
        <taxon>Bacillati</taxon>
        <taxon>Bacillota</taxon>
        <taxon>Tissierellia</taxon>
        <taxon>Tissierellales</taxon>
        <taxon>Peptoniphilaceae</taxon>
        <taxon>Finegoldia</taxon>
    </lineage>
</organism>
<dbReference type="Gene3D" id="3.30.70.20">
    <property type="match status" value="1"/>
</dbReference>
<evidence type="ECO:0000256" key="9">
    <source>
        <dbReference type="ARBA" id="ARBA00022967"/>
    </source>
</evidence>
<keyword evidence="5" id="KW-0004">4Fe-4S</keyword>
<evidence type="ECO:0000256" key="5">
    <source>
        <dbReference type="ARBA" id="ARBA00022485"/>
    </source>
</evidence>
<dbReference type="AlphaFoldDB" id="A0A133N067"/>
<name>A0A133N067_FINMA</name>
<keyword evidence="12" id="KW-0520">NAD</keyword>
<dbReference type="EMBL" id="CP054000">
    <property type="protein sequence ID" value="QKH80379.1"/>
    <property type="molecule type" value="Genomic_DNA"/>
</dbReference>
<dbReference type="InterPro" id="IPR036010">
    <property type="entry name" value="2Fe-2S_ferredoxin-like_sf"/>
</dbReference>
<keyword evidence="11" id="KW-0411">Iron-sulfur</keyword>
<evidence type="ECO:0000313" key="21">
    <source>
        <dbReference type="Proteomes" id="UP000502899"/>
    </source>
</evidence>
<evidence type="ECO:0000256" key="1">
    <source>
        <dbReference type="ARBA" id="ARBA00001966"/>
    </source>
</evidence>
<dbReference type="InterPro" id="IPR019574">
    <property type="entry name" value="NADH_UbQ_OxRdtase_Gsu_4Fe4S-bd"/>
</dbReference>
<evidence type="ECO:0000259" key="17">
    <source>
        <dbReference type="PROSITE" id="PS51839"/>
    </source>
</evidence>
<keyword evidence="8" id="KW-0677">Repeat</keyword>
<dbReference type="InterPro" id="IPR001041">
    <property type="entry name" value="2Fe-2S_ferredoxin-type"/>
</dbReference>
<protein>
    <submittedName>
        <fullName evidence="19">(2Fe-2S)-binding protein</fullName>
    </submittedName>
    <submittedName>
        <fullName evidence="18">Fe-S-binding domain-containing protein</fullName>
    </submittedName>
</protein>
<evidence type="ECO:0000256" key="13">
    <source>
        <dbReference type="ARBA" id="ARBA00023136"/>
    </source>
</evidence>
<evidence type="ECO:0000256" key="7">
    <source>
        <dbReference type="ARBA" id="ARBA00022723"/>
    </source>
</evidence>
<dbReference type="Proteomes" id="UP000215361">
    <property type="component" value="Unassembled WGS sequence"/>
</dbReference>
<feature type="domain" description="4Fe-4S His(Cys)3-ligated-type" evidence="17">
    <location>
        <begin position="78"/>
        <end position="117"/>
    </location>
</feature>
<keyword evidence="6" id="KW-0001">2Fe-2S</keyword>
<dbReference type="GO" id="GO:0051537">
    <property type="term" value="F:2 iron, 2 sulfur cluster binding"/>
    <property type="evidence" value="ECO:0007669"/>
    <property type="project" value="UniProtKB-KW"/>
</dbReference>
<dbReference type="InterPro" id="IPR017900">
    <property type="entry name" value="4Fe4S_Fe_S_CS"/>
</dbReference>
<dbReference type="GO" id="GO:0046872">
    <property type="term" value="F:metal ion binding"/>
    <property type="evidence" value="ECO:0007669"/>
    <property type="project" value="UniProtKB-KW"/>
</dbReference>
<evidence type="ECO:0000256" key="6">
    <source>
        <dbReference type="ARBA" id="ARBA00022714"/>
    </source>
</evidence>
<dbReference type="RefSeq" id="WP_002837246.1">
    <property type="nucleotide sequence ID" value="NZ_CABKMR010000001.1"/>
</dbReference>
<evidence type="ECO:0000256" key="14">
    <source>
        <dbReference type="ARBA" id="ARBA00034078"/>
    </source>
</evidence>
<dbReference type="CDD" id="cd00207">
    <property type="entry name" value="fer2"/>
    <property type="match status" value="1"/>
</dbReference>
<comment type="cofactor">
    <cofactor evidence="14">
        <name>[2Fe-2S] cluster</name>
        <dbReference type="ChEBI" id="CHEBI:190135"/>
    </cofactor>
</comment>
<comment type="similarity">
    <text evidence="4">Belongs to the complex I 75 kDa subunit family.</text>
</comment>
<evidence type="ECO:0000256" key="12">
    <source>
        <dbReference type="ARBA" id="ARBA00023027"/>
    </source>
</evidence>
<dbReference type="PROSITE" id="PS51379">
    <property type="entry name" value="4FE4S_FER_2"/>
    <property type="match status" value="2"/>
</dbReference>
<proteinExistence type="inferred from homology"/>
<evidence type="ECO:0000259" key="16">
    <source>
        <dbReference type="PROSITE" id="PS51379"/>
    </source>
</evidence>
<dbReference type="Pfam" id="PF10588">
    <property type="entry name" value="NADH-G_4Fe-4S_3"/>
    <property type="match status" value="1"/>
</dbReference>
<dbReference type="SUPFAM" id="SSF54292">
    <property type="entry name" value="2Fe-2S ferredoxin-like"/>
    <property type="match status" value="1"/>
</dbReference>
<dbReference type="PROSITE" id="PS51085">
    <property type="entry name" value="2FE2S_FER_2"/>
    <property type="match status" value="1"/>
</dbReference>
<evidence type="ECO:0000256" key="8">
    <source>
        <dbReference type="ARBA" id="ARBA00022737"/>
    </source>
</evidence>
<dbReference type="GO" id="GO:0051539">
    <property type="term" value="F:4 iron, 4 sulfur cluster binding"/>
    <property type="evidence" value="ECO:0007669"/>
    <property type="project" value="UniProtKB-KW"/>
</dbReference>
<keyword evidence="7" id="KW-0479">Metal-binding</keyword>
<gene>
    <name evidence="18" type="ORF">B9N56_05825</name>
    <name evidence="19" type="ORF">FOC70_08455</name>
</gene>
<dbReference type="GO" id="GO:0016491">
    <property type="term" value="F:oxidoreductase activity"/>
    <property type="evidence" value="ECO:0007669"/>
    <property type="project" value="InterPro"/>
</dbReference>
<evidence type="ECO:0000259" key="15">
    <source>
        <dbReference type="PROSITE" id="PS51085"/>
    </source>
</evidence>
<dbReference type="SUPFAM" id="SSF53706">
    <property type="entry name" value="Formate dehydrogenase/DMSO reductase, domains 1-3"/>
    <property type="match status" value="1"/>
</dbReference>
<dbReference type="InterPro" id="IPR050157">
    <property type="entry name" value="PSI_iron-sulfur_center"/>
</dbReference>
<evidence type="ECO:0000256" key="2">
    <source>
        <dbReference type="ARBA" id="ARBA00003532"/>
    </source>
</evidence>
<comment type="subcellular location">
    <subcellularLocation>
        <location evidence="3">Membrane</location>
    </subcellularLocation>
</comment>
<accession>A0A133N067</accession>
<dbReference type="PROSITE" id="PS00198">
    <property type="entry name" value="4FE4S_FER_1"/>
    <property type="match status" value="1"/>
</dbReference>
<reference evidence="18" key="1">
    <citation type="journal article" date="2017" name="J. Clin. Microbiol.">
        <title>Finegoldia magna Isolated from Orthopedic Joint Implant-Associated Infections.</title>
        <authorList>
            <person name="Soderquist B."/>
            <person name="Bjorklund S."/>
            <person name="Hellmark B."/>
            <person name="Jensen A."/>
            <person name="Bruggemann H."/>
        </authorList>
    </citation>
    <scope>NUCLEOTIDE SEQUENCE</scope>
    <source>
        <strain evidence="18">08T492</strain>
    </source>
</reference>
<evidence type="ECO:0000256" key="11">
    <source>
        <dbReference type="ARBA" id="ARBA00023014"/>
    </source>
</evidence>
<dbReference type="FunFam" id="3.10.20.740:FF:000004">
    <property type="entry name" value="NADH-quinone oxidoreductase"/>
    <property type="match status" value="1"/>
</dbReference>
<reference evidence="20" key="2">
    <citation type="submission" date="2017-04" db="EMBL/GenBank/DDBJ databases">
        <title>Finegoldia magna isolated from orthopedic joint implant-associated infections.</title>
        <authorList>
            <person name="Bjorklund S."/>
            <person name="Bruggemann H."/>
            <person name="Jensen A."/>
            <person name="Hellmark B."/>
            <person name="Soderquist B."/>
        </authorList>
    </citation>
    <scope>NUCLEOTIDE SEQUENCE [LARGE SCALE GENOMIC DNA]</scope>
    <source>
        <strain evidence="20">08T492</strain>
    </source>
</reference>
<dbReference type="Pfam" id="PF13510">
    <property type="entry name" value="Fer2_4"/>
    <property type="match status" value="1"/>
</dbReference>
<keyword evidence="9" id="KW-1278">Translocase</keyword>
<dbReference type="Pfam" id="PF12838">
    <property type="entry name" value="Fer4_7"/>
    <property type="match status" value="1"/>
</dbReference>
<keyword evidence="10" id="KW-0408">Iron</keyword>
<dbReference type="EMBL" id="NDYI01000017">
    <property type="protein sequence ID" value="OXZ37216.1"/>
    <property type="molecule type" value="Genomic_DNA"/>
</dbReference>
<comment type="function">
    <text evidence="2">Ferredoxins are iron-sulfur proteins that transfer electrons in a wide variety of metabolic reactions.</text>
</comment>
<dbReference type="PROSITE" id="PS51839">
    <property type="entry name" value="4FE4S_HC3"/>
    <property type="match status" value="1"/>
</dbReference>